<feature type="domain" description="Disease resistance protein winged helix" evidence="6">
    <location>
        <begin position="437"/>
        <end position="506"/>
    </location>
</feature>
<reference evidence="8" key="1">
    <citation type="submission" date="2020-12" db="EMBL/GenBank/DDBJ databases">
        <title>WGS assembly of Carya illinoinensis cv. Pawnee.</title>
        <authorList>
            <person name="Platts A."/>
            <person name="Shu S."/>
            <person name="Wright S."/>
            <person name="Barry K."/>
            <person name="Edger P."/>
            <person name="Pires J.C."/>
            <person name="Schmutz J."/>
        </authorList>
    </citation>
    <scope>NUCLEOTIDE SEQUENCE</scope>
    <source>
        <tissue evidence="8">Leaf</tissue>
    </source>
</reference>
<comment type="caution">
    <text evidence="8">The sequence shown here is derived from an EMBL/GenBank/DDBJ whole genome shotgun (WGS) entry which is preliminary data.</text>
</comment>
<dbReference type="Pfam" id="PF23559">
    <property type="entry name" value="WHD_DRP"/>
    <property type="match status" value="1"/>
</dbReference>
<dbReference type="InterPro" id="IPR002182">
    <property type="entry name" value="NB-ARC"/>
</dbReference>
<evidence type="ECO:0000259" key="4">
    <source>
        <dbReference type="Pfam" id="PF00931"/>
    </source>
</evidence>
<dbReference type="FunFam" id="3.40.50.300:FF:001091">
    <property type="entry name" value="Probable disease resistance protein At1g61300"/>
    <property type="match status" value="1"/>
</dbReference>
<dbReference type="EMBL" id="CM031809">
    <property type="protein sequence ID" value="KAG6667760.1"/>
    <property type="molecule type" value="Genomic_DNA"/>
</dbReference>
<name>A0A8T1RKA4_CARIL</name>
<evidence type="ECO:0000259" key="6">
    <source>
        <dbReference type="Pfam" id="PF23559"/>
    </source>
</evidence>
<evidence type="ECO:0000259" key="7">
    <source>
        <dbReference type="Pfam" id="PF23598"/>
    </source>
</evidence>
<dbReference type="PANTHER" id="PTHR23155:SF1205">
    <property type="entry name" value="DISEASE RESISTANCE PROTEIN RPM1"/>
    <property type="match status" value="1"/>
</dbReference>
<feature type="domain" description="Disease resistance N-terminal" evidence="5">
    <location>
        <begin position="5"/>
        <end position="82"/>
    </location>
</feature>
<dbReference type="InterPro" id="IPR038005">
    <property type="entry name" value="RX-like_CC"/>
</dbReference>
<proteinExistence type="predicted"/>
<dbReference type="InterPro" id="IPR041118">
    <property type="entry name" value="Rx_N"/>
</dbReference>
<evidence type="ECO:0000313" key="9">
    <source>
        <dbReference type="Proteomes" id="UP000811609"/>
    </source>
</evidence>
<dbReference type="GO" id="GO:0098542">
    <property type="term" value="P:defense response to other organism"/>
    <property type="evidence" value="ECO:0007669"/>
    <property type="project" value="TreeGrafter"/>
</dbReference>
<dbReference type="GO" id="GO:0043531">
    <property type="term" value="F:ADP binding"/>
    <property type="evidence" value="ECO:0007669"/>
    <property type="project" value="InterPro"/>
</dbReference>
<keyword evidence="2" id="KW-0547">Nucleotide-binding</keyword>
<sequence>MADSAVGCLVDKFALFVENEVQLLRGDREEVQNLRGELERMTAFLKVADALEESDVELKVWVKQVREIAHETEDALDEYFMLLQADDHADGFYGALHKLSCCIKNMKARYSIISELQAIRSRIKNLRQVQERLLPKFTRIEQGNSGSTSEGNTWQYRRGDALLLDKTDLVGIDEPKQQLVEWLVKGGKRLEVVSVVAMGGMGKTTLAKQVYEDEEVKKHFERRAWVAVSRSFKIEELLKNMIKQFFSVVSRPVPEGLDSMNNGLRRIIKDLLKKSRYLVVLDDVWHLNEWDVLKYALPNNNCGSRVILTTRNADVASTSSGVESEARVYNLKSLSPVESWDLFCKKTFQGNACPTYLKDICQYTLRKCEGLPLAIVAISGVLASKDRRRIDEWDMVGRSLGDEIESNDKLQDLKKILSLSFNDLPCYLKDCFLYLSIFPEDYWIKKMRVIRLWIAEGLIEAKEGKTLEDVAEDYLNELLNRGLLQVASISGRVKTYRVHDVLREIIVSKSRDQNFTTIAKDQNVMWPDKVRRLSIHNTLQNVQENMRSVSRLRSLFMFGVVEKVDIQSLFPGGFKLLNVLDLQNSRLKRFPIDLDNMIYLKYLSLRGTKVKTIPGIIGKLQYLETLDIKHSRVQGNIGALRSLQKLCFIEANQGGGAIMMELGKLYQLRRLGILELRKEDGKSLQEEEILDLQHLSSPPRLIQRVYLRGRLETLPPWIPSLHGLVRLHLKWSRLKEDPLVLLQKLPNLVHLELLQVYEGDTLYFKMGGFNKLKILRLDQFSELRCVQVEVGAMPCVEKLIILRCALLKKVPVGIEYMTKLKLLEFFDMPEEFIQTLRPDERDSDYWKVAHIPEVYSTHGREGRWEVNTVNHNV</sequence>
<feature type="domain" description="NB-ARC" evidence="4">
    <location>
        <begin position="174"/>
        <end position="352"/>
    </location>
</feature>
<evidence type="ECO:0000259" key="5">
    <source>
        <dbReference type="Pfam" id="PF18052"/>
    </source>
</evidence>
<organism evidence="8 9">
    <name type="scientific">Carya illinoinensis</name>
    <name type="common">Pecan</name>
    <dbReference type="NCBI Taxonomy" id="32201"/>
    <lineage>
        <taxon>Eukaryota</taxon>
        <taxon>Viridiplantae</taxon>
        <taxon>Streptophyta</taxon>
        <taxon>Embryophyta</taxon>
        <taxon>Tracheophyta</taxon>
        <taxon>Spermatophyta</taxon>
        <taxon>Magnoliopsida</taxon>
        <taxon>eudicotyledons</taxon>
        <taxon>Gunneridae</taxon>
        <taxon>Pentapetalae</taxon>
        <taxon>rosids</taxon>
        <taxon>fabids</taxon>
        <taxon>Fagales</taxon>
        <taxon>Juglandaceae</taxon>
        <taxon>Carya</taxon>
    </lineage>
</organism>
<dbReference type="AlphaFoldDB" id="A0A8T1RKA4"/>
<dbReference type="FunFam" id="1.10.10.10:FF:000322">
    <property type="entry name" value="Probable disease resistance protein At1g63360"/>
    <property type="match status" value="1"/>
</dbReference>
<dbReference type="Pfam" id="PF00931">
    <property type="entry name" value="NB-ARC"/>
    <property type="match status" value="1"/>
</dbReference>
<dbReference type="InterPro" id="IPR044974">
    <property type="entry name" value="Disease_R_plants"/>
</dbReference>
<dbReference type="Pfam" id="PF23598">
    <property type="entry name" value="LRR_14"/>
    <property type="match status" value="2"/>
</dbReference>
<gene>
    <name evidence="8" type="ORF">CIPAW_01G123000</name>
</gene>
<accession>A0A8T1RKA4</accession>
<dbReference type="InterPro" id="IPR058922">
    <property type="entry name" value="WHD_DRP"/>
</dbReference>
<keyword evidence="3" id="KW-0611">Plant defense</keyword>
<dbReference type="Pfam" id="PF18052">
    <property type="entry name" value="Rx_N"/>
    <property type="match status" value="1"/>
</dbReference>
<evidence type="ECO:0000256" key="2">
    <source>
        <dbReference type="ARBA" id="ARBA00022741"/>
    </source>
</evidence>
<evidence type="ECO:0000313" key="8">
    <source>
        <dbReference type="EMBL" id="KAG6667760.1"/>
    </source>
</evidence>
<evidence type="ECO:0000256" key="1">
    <source>
        <dbReference type="ARBA" id="ARBA00022737"/>
    </source>
</evidence>
<dbReference type="CDD" id="cd14798">
    <property type="entry name" value="RX-CC_like"/>
    <property type="match status" value="1"/>
</dbReference>
<protein>
    <recommendedName>
        <fullName evidence="10">Disease resistance protein RPM1-like</fullName>
    </recommendedName>
</protein>
<dbReference type="Proteomes" id="UP000811609">
    <property type="component" value="Chromosome 1"/>
</dbReference>
<evidence type="ECO:0000256" key="3">
    <source>
        <dbReference type="ARBA" id="ARBA00022821"/>
    </source>
</evidence>
<dbReference type="PANTHER" id="PTHR23155">
    <property type="entry name" value="DISEASE RESISTANCE PROTEIN RP"/>
    <property type="match status" value="1"/>
</dbReference>
<feature type="domain" description="Disease resistance R13L4/SHOC-2-like LRR" evidence="7">
    <location>
        <begin position="636"/>
        <end position="821"/>
    </location>
</feature>
<keyword evidence="9" id="KW-1185">Reference proteome</keyword>
<keyword evidence="1" id="KW-0677">Repeat</keyword>
<evidence type="ECO:0008006" key="10">
    <source>
        <dbReference type="Google" id="ProtNLM"/>
    </source>
</evidence>
<feature type="domain" description="Disease resistance R13L4/SHOC-2-like LRR" evidence="7">
    <location>
        <begin position="552"/>
        <end position="633"/>
    </location>
</feature>
<dbReference type="InterPro" id="IPR055414">
    <property type="entry name" value="LRR_R13L4/SHOC2-like"/>
</dbReference>